<keyword evidence="2" id="KW-1185">Reference proteome</keyword>
<dbReference type="HOGENOM" id="CLU_2597856_0_0_2"/>
<dbReference type="EMBL" id="CP002408">
    <property type="protein sequence ID" value="AFU57415.1"/>
    <property type="molecule type" value="Genomic_DNA"/>
</dbReference>
<protein>
    <submittedName>
        <fullName evidence="1">Uncharacterized protein</fullName>
    </submittedName>
</protein>
<dbReference type="RefSeq" id="WP_015017961.1">
    <property type="nucleotide sequence ID" value="NC_018719.1"/>
</dbReference>
<evidence type="ECO:0000313" key="1">
    <source>
        <dbReference type="EMBL" id="AFU57415.1"/>
    </source>
</evidence>
<dbReference type="BioCyc" id="CNIT1237085:G1324-469-MONOMER"/>
<organism evidence="1 2">
    <name type="scientific">Nitrososphaera gargensis (strain Ga9.2)</name>
    <dbReference type="NCBI Taxonomy" id="1237085"/>
    <lineage>
        <taxon>Archaea</taxon>
        <taxon>Nitrososphaerota</taxon>
        <taxon>Nitrososphaeria</taxon>
        <taxon>Nitrososphaerales</taxon>
        <taxon>Nitrososphaeraceae</taxon>
        <taxon>Nitrososphaera</taxon>
    </lineage>
</organism>
<gene>
    <name evidence="1" type="ordered locus">Ngar_c04710</name>
</gene>
<dbReference type="InParanoid" id="K0ICQ0"/>
<dbReference type="GeneID" id="13796645"/>
<dbReference type="Proteomes" id="UP000008037">
    <property type="component" value="Chromosome"/>
</dbReference>
<reference evidence="1 2" key="1">
    <citation type="journal article" date="2012" name="Environ. Microbiol.">
        <title>The genome of the ammonia-oxidizing Candidatus Nitrososphaera gargensis: insights into metabolic versatility and environmental adaptations.</title>
        <authorList>
            <person name="Spang A."/>
            <person name="Poehlein A."/>
            <person name="Offre P."/>
            <person name="Zumbragel S."/>
            <person name="Haider S."/>
            <person name="Rychlik N."/>
            <person name="Nowka B."/>
            <person name="Schmeisser C."/>
            <person name="Lebedeva E.V."/>
            <person name="Rattei T."/>
            <person name="Bohm C."/>
            <person name="Schmid M."/>
            <person name="Galushko A."/>
            <person name="Hatzenpichler R."/>
            <person name="Weinmaier T."/>
            <person name="Daniel R."/>
            <person name="Schleper C."/>
            <person name="Spieck E."/>
            <person name="Streit W."/>
            <person name="Wagner M."/>
        </authorList>
    </citation>
    <scope>NUCLEOTIDE SEQUENCE [LARGE SCALE GENOMIC DNA]</scope>
    <source>
        <strain evidence="2">Ga9.2</strain>
    </source>
</reference>
<name>K0ICQ0_NITGG</name>
<evidence type="ECO:0000313" key="2">
    <source>
        <dbReference type="Proteomes" id="UP000008037"/>
    </source>
</evidence>
<accession>K0ICQ0</accession>
<dbReference type="AlphaFoldDB" id="K0ICQ0"/>
<dbReference type="STRING" id="1237085.Ngar_c04710"/>
<proteinExistence type="predicted"/>
<sequence>MYKSFDADRELSKDALTLLCRPSDFSVPDEVMISLESDYSKPKSLRDPPAAMADVPIVAANTLEKGEQCMIHPLTFQNS</sequence>
<dbReference type="KEGG" id="nga:Ngar_c04710"/>